<feature type="repeat" description="ANK" evidence="3">
    <location>
        <begin position="74"/>
        <end position="106"/>
    </location>
</feature>
<dbReference type="SUPFAM" id="SSF48403">
    <property type="entry name" value="Ankyrin repeat"/>
    <property type="match status" value="2"/>
</dbReference>
<keyword evidence="2 3" id="KW-0040">ANK repeat</keyword>
<dbReference type="PANTHER" id="PTHR23206">
    <property type="entry name" value="MASK PROTEIN"/>
    <property type="match status" value="1"/>
</dbReference>
<evidence type="ECO:0000256" key="2">
    <source>
        <dbReference type="ARBA" id="ARBA00023043"/>
    </source>
</evidence>
<dbReference type="SMART" id="SM00248">
    <property type="entry name" value="ANK"/>
    <property type="match status" value="8"/>
</dbReference>
<proteinExistence type="predicted"/>
<dbReference type="PROSITE" id="PS50297">
    <property type="entry name" value="ANK_REP_REGION"/>
    <property type="match status" value="6"/>
</dbReference>
<feature type="repeat" description="ANK" evidence="3">
    <location>
        <begin position="205"/>
        <end position="237"/>
    </location>
</feature>
<feature type="repeat" description="ANK" evidence="3">
    <location>
        <begin position="40"/>
        <end position="72"/>
    </location>
</feature>
<dbReference type="WBParaSite" id="nRc.2.0.1.t43407-RA">
    <property type="protein sequence ID" value="nRc.2.0.1.t43407-RA"/>
    <property type="gene ID" value="nRc.2.0.1.g43407"/>
</dbReference>
<dbReference type="Pfam" id="PF00023">
    <property type="entry name" value="Ank"/>
    <property type="match status" value="3"/>
</dbReference>
<reference evidence="5" key="1">
    <citation type="submission" date="2022-11" db="UniProtKB">
        <authorList>
            <consortium name="WormBaseParasite"/>
        </authorList>
    </citation>
    <scope>IDENTIFICATION</scope>
</reference>
<protein>
    <submittedName>
        <fullName evidence="5">Ankyrin repeat domain 17</fullName>
    </submittedName>
</protein>
<evidence type="ECO:0000313" key="4">
    <source>
        <dbReference type="Proteomes" id="UP000887565"/>
    </source>
</evidence>
<feature type="repeat" description="ANK" evidence="3">
    <location>
        <begin position="171"/>
        <end position="203"/>
    </location>
</feature>
<keyword evidence="1" id="KW-0677">Repeat</keyword>
<organism evidence="4 5">
    <name type="scientific">Romanomermis culicivorax</name>
    <name type="common">Nematode worm</name>
    <dbReference type="NCBI Taxonomy" id="13658"/>
    <lineage>
        <taxon>Eukaryota</taxon>
        <taxon>Metazoa</taxon>
        <taxon>Ecdysozoa</taxon>
        <taxon>Nematoda</taxon>
        <taxon>Enoplea</taxon>
        <taxon>Dorylaimia</taxon>
        <taxon>Mermithida</taxon>
        <taxon>Mermithoidea</taxon>
        <taxon>Mermithidae</taxon>
        <taxon>Romanomermis</taxon>
    </lineage>
</organism>
<feature type="repeat" description="ANK" evidence="3">
    <location>
        <begin position="137"/>
        <end position="169"/>
    </location>
</feature>
<dbReference type="PRINTS" id="PR01415">
    <property type="entry name" value="ANKYRIN"/>
</dbReference>
<dbReference type="InterPro" id="IPR002110">
    <property type="entry name" value="Ankyrin_rpt"/>
</dbReference>
<sequence>VNLNTDSFESPLTLAACGGHTDLALLLLEHGANVEEPNDDGYTPLMEACRDGHEELVELLLEWGACVNATTEDTGETALTLACAGGHKEVVELLLDRGADIEPGTNSPLLDMASEGRIGMVRFLLRCGASVDKPNPVGETALTLAAEQAHTDVCILLLEWGADINYRTSADGQTALMKACRAGHYYTVQFLLSKGADAEITTIGNEHCALSLACLGGHLSVVELLLRHGVDINRKMKKSIQLNWFQLKLIVCTMVDNGNTSSIARWITLTPMNFAAMHEGDATLCVLTLVEFYPATATHYQEYINNNIRGDELTLTRCTDLVFRGQIRNIIFTKNVTCSRIDGNTVIMEAAKGGHTSVMHLLLDWPNVSIAMPADPTPRTQLQHQPIDNVPPPPPPVSLPSCAELSTAHRMLDQNQYISSLVSLPNLSHTQSFPVPSNPYDTTNPTADIVPLPNLLPQFCLPSTSQYQPQPMQSPSF</sequence>
<dbReference type="Pfam" id="PF12796">
    <property type="entry name" value="Ank_2"/>
    <property type="match status" value="2"/>
</dbReference>
<dbReference type="InterPro" id="IPR051631">
    <property type="entry name" value="Ankyrin-KH/SAM_domain"/>
</dbReference>
<dbReference type="PANTHER" id="PTHR23206:SF8">
    <property type="entry name" value="ANKYRIN REPEAT AND KH DOMAIN-CONTAINING 1"/>
    <property type="match status" value="1"/>
</dbReference>
<dbReference type="InterPro" id="IPR036770">
    <property type="entry name" value="Ankyrin_rpt-contain_sf"/>
</dbReference>
<dbReference type="PROSITE" id="PS50088">
    <property type="entry name" value="ANK_REPEAT"/>
    <property type="match status" value="6"/>
</dbReference>
<name>A0A915KWT0_ROMCU</name>
<dbReference type="Gene3D" id="1.25.40.20">
    <property type="entry name" value="Ankyrin repeat-containing domain"/>
    <property type="match status" value="4"/>
</dbReference>
<accession>A0A915KWT0</accession>
<evidence type="ECO:0000256" key="3">
    <source>
        <dbReference type="PROSITE-ProRule" id="PRU00023"/>
    </source>
</evidence>
<evidence type="ECO:0000313" key="5">
    <source>
        <dbReference type="WBParaSite" id="nRc.2.0.1.t43407-RA"/>
    </source>
</evidence>
<feature type="repeat" description="ANK" evidence="3">
    <location>
        <begin position="7"/>
        <end position="39"/>
    </location>
</feature>
<dbReference type="AlphaFoldDB" id="A0A915KWT0"/>
<dbReference type="Proteomes" id="UP000887565">
    <property type="component" value="Unplaced"/>
</dbReference>
<evidence type="ECO:0000256" key="1">
    <source>
        <dbReference type="ARBA" id="ARBA00022737"/>
    </source>
</evidence>
<keyword evidence="4" id="KW-1185">Reference proteome</keyword>